<dbReference type="EMBL" id="JARJCM010000026">
    <property type="protein sequence ID" value="KAJ7039507.1"/>
    <property type="molecule type" value="Genomic_DNA"/>
</dbReference>
<name>A0AAD6T8Y4_9AGAR</name>
<proteinExistence type="predicted"/>
<evidence type="ECO:0000313" key="2">
    <source>
        <dbReference type="Proteomes" id="UP001218188"/>
    </source>
</evidence>
<gene>
    <name evidence="1" type="ORF">C8F04DRAFT_1085525</name>
</gene>
<protein>
    <submittedName>
        <fullName evidence="1">Uncharacterized protein</fullName>
    </submittedName>
</protein>
<evidence type="ECO:0000313" key="1">
    <source>
        <dbReference type="EMBL" id="KAJ7039507.1"/>
    </source>
</evidence>
<comment type="caution">
    <text evidence="1">The sequence shown here is derived from an EMBL/GenBank/DDBJ whole genome shotgun (WGS) entry which is preliminary data.</text>
</comment>
<reference evidence="1" key="1">
    <citation type="submission" date="2023-03" db="EMBL/GenBank/DDBJ databases">
        <title>Massive genome expansion in bonnet fungi (Mycena s.s.) driven by repeated elements and novel gene families across ecological guilds.</title>
        <authorList>
            <consortium name="Lawrence Berkeley National Laboratory"/>
            <person name="Harder C.B."/>
            <person name="Miyauchi S."/>
            <person name="Viragh M."/>
            <person name="Kuo A."/>
            <person name="Thoen E."/>
            <person name="Andreopoulos B."/>
            <person name="Lu D."/>
            <person name="Skrede I."/>
            <person name="Drula E."/>
            <person name="Henrissat B."/>
            <person name="Morin E."/>
            <person name="Kohler A."/>
            <person name="Barry K."/>
            <person name="LaButti K."/>
            <person name="Morin E."/>
            <person name="Salamov A."/>
            <person name="Lipzen A."/>
            <person name="Mereny Z."/>
            <person name="Hegedus B."/>
            <person name="Baldrian P."/>
            <person name="Stursova M."/>
            <person name="Weitz H."/>
            <person name="Taylor A."/>
            <person name="Grigoriev I.V."/>
            <person name="Nagy L.G."/>
            <person name="Martin F."/>
            <person name="Kauserud H."/>
        </authorList>
    </citation>
    <scope>NUCLEOTIDE SEQUENCE</scope>
    <source>
        <strain evidence="1">CBHHK200</strain>
    </source>
</reference>
<dbReference type="AlphaFoldDB" id="A0AAD6T8Y4"/>
<accession>A0AAD6T8Y4</accession>
<dbReference type="Proteomes" id="UP001218188">
    <property type="component" value="Unassembled WGS sequence"/>
</dbReference>
<sequence>MLRCAVRLAKMCSQSCICHTGSSCGTATAAGETGGDVKLLPVLIKCADVFPVTQAHVDFVLAYIRGKTVEESRNYYGKPQVKLLLKGTDVEWIDERKKSIRFYRPKFDATAYVSDHPGNEPRPHEEGSIYLLRGGGVADEGGRKAWRLRKELEKKETSSSQIVRAAV</sequence>
<organism evidence="1 2">
    <name type="scientific">Mycena alexandri</name>
    <dbReference type="NCBI Taxonomy" id="1745969"/>
    <lineage>
        <taxon>Eukaryota</taxon>
        <taxon>Fungi</taxon>
        <taxon>Dikarya</taxon>
        <taxon>Basidiomycota</taxon>
        <taxon>Agaricomycotina</taxon>
        <taxon>Agaricomycetes</taxon>
        <taxon>Agaricomycetidae</taxon>
        <taxon>Agaricales</taxon>
        <taxon>Marasmiineae</taxon>
        <taxon>Mycenaceae</taxon>
        <taxon>Mycena</taxon>
    </lineage>
</organism>
<keyword evidence="2" id="KW-1185">Reference proteome</keyword>
<dbReference type="PROSITE" id="PS51257">
    <property type="entry name" value="PROKAR_LIPOPROTEIN"/>
    <property type="match status" value="1"/>
</dbReference>